<feature type="repeat" description="WD" evidence="6">
    <location>
        <begin position="131"/>
        <end position="166"/>
    </location>
</feature>
<dbReference type="InterPro" id="IPR051865">
    <property type="entry name" value="WD-repeat_CDT2_adapter"/>
</dbReference>
<dbReference type="GO" id="GO:0005634">
    <property type="term" value="C:nucleus"/>
    <property type="evidence" value="ECO:0007669"/>
    <property type="project" value="TreeGrafter"/>
</dbReference>
<dbReference type="Gene3D" id="2.130.10.10">
    <property type="entry name" value="YVTN repeat-like/Quinoprotein amine dehydrogenase"/>
    <property type="match status" value="1"/>
</dbReference>
<dbReference type="PANTHER" id="PTHR22852:SF0">
    <property type="entry name" value="DENTICLELESS PROTEIN HOMOLOG"/>
    <property type="match status" value="1"/>
</dbReference>
<reference evidence="7" key="2">
    <citation type="submission" date="2017-10" db="EMBL/GenBank/DDBJ databases">
        <title>Ladona fulva Genome sequencing and assembly.</title>
        <authorList>
            <person name="Murali S."/>
            <person name="Richards S."/>
            <person name="Bandaranaike D."/>
            <person name="Bellair M."/>
            <person name="Blankenburg K."/>
            <person name="Chao H."/>
            <person name="Dinh H."/>
            <person name="Doddapaneni H."/>
            <person name="Dugan-Rocha S."/>
            <person name="Elkadiri S."/>
            <person name="Gnanaolivu R."/>
            <person name="Hernandez B."/>
            <person name="Skinner E."/>
            <person name="Javaid M."/>
            <person name="Lee S."/>
            <person name="Li M."/>
            <person name="Ming W."/>
            <person name="Munidasa M."/>
            <person name="Muniz J."/>
            <person name="Nguyen L."/>
            <person name="Hughes D."/>
            <person name="Osuji N."/>
            <person name="Pu L.-L."/>
            <person name="Puazo M."/>
            <person name="Qu C."/>
            <person name="Quiroz J."/>
            <person name="Raj R."/>
            <person name="Weissenberger G."/>
            <person name="Xin Y."/>
            <person name="Zou X."/>
            <person name="Han Y."/>
            <person name="Worley K."/>
            <person name="Muzny D."/>
            <person name="Gibbs R."/>
        </authorList>
    </citation>
    <scope>NUCLEOTIDE SEQUENCE</scope>
    <source>
        <strain evidence="7">Sampled in the wild</strain>
    </source>
</reference>
<evidence type="ECO:0000256" key="1">
    <source>
        <dbReference type="ARBA" id="ARBA00004906"/>
    </source>
</evidence>
<dbReference type="InterPro" id="IPR015943">
    <property type="entry name" value="WD40/YVTN_repeat-like_dom_sf"/>
</dbReference>
<dbReference type="InterPro" id="IPR036322">
    <property type="entry name" value="WD40_repeat_dom_sf"/>
</dbReference>
<evidence type="ECO:0000256" key="5">
    <source>
        <dbReference type="ARBA" id="ARBA00038344"/>
    </source>
</evidence>
<evidence type="ECO:0000256" key="3">
    <source>
        <dbReference type="ARBA" id="ARBA00022737"/>
    </source>
</evidence>
<comment type="caution">
    <text evidence="7">The sequence shown here is derived from an EMBL/GenBank/DDBJ whole genome shotgun (WGS) entry which is preliminary data.</text>
</comment>
<dbReference type="SUPFAM" id="SSF50978">
    <property type="entry name" value="WD40 repeat-like"/>
    <property type="match status" value="1"/>
</dbReference>
<evidence type="ECO:0000256" key="4">
    <source>
        <dbReference type="ARBA" id="ARBA00022786"/>
    </source>
</evidence>
<dbReference type="PRINTS" id="PR00320">
    <property type="entry name" value="GPROTEINBRPT"/>
</dbReference>
<feature type="repeat" description="WD" evidence="6">
    <location>
        <begin position="87"/>
        <end position="128"/>
    </location>
</feature>
<evidence type="ECO:0000313" key="7">
    <source>
        <dbReference type="EMBL" id="KAG8228299.1"/>
    </source>
</evidence>
<proteinExistence type="inferred from homology"/>
<dbReference type="InterPro" id="IPR001680">
    <property type="entry name" value="WD40_rpt"/>
</dbReference>
<feature type="repeat" description="WD" evidence="6">
    <location>
        <begin position="198"/>
        <end position="234"/>
    </location>
</feature>
<dbReference type="SMART" id="SM00320">
    <property type="entry name" value="WD40"/>
    <property type="match status" value="5"/>
</dbReference>
<keyword evidence="4" id="KW-0833">Ubl conjugation pathway</keyword>
<comment type="similarity">
    <text evidence="5">Belongs to the WD repeat cdt2 family.</text>
</comment>
<dbReference type="PROSITE" id="PS00678">
    <property type="entry name" value="WD_REPEATS_1"/>
    <property type="match status" value="1"/>
</dbReference>
<dbReference type="PROSITE" id="PS50082">
    <property type="entry name" value="WD_REPEATS_2"/>
    <property type="match status" value="4"/>
</dbReference>
<evidence type="ECO:0000313" key="8">
    <source>
        <dbReference type="Proteomes" id="UP000792457"/>
    </source>
</evidence>
<evidence type="ECO:0000256" key="6">
    <source>
        <dbReference type="PROSITE-ProRule" id="PRU00221"/>
    </source>
</evidence>
<dbReference type="PANTHER" id="PTHR22852">
    <property type="entry name" value="LETHAL 2 DENTICLELESS PROTEIN RETINOIC ACID-REGULATED NUCLEAR MATRIX-ASSOCIATED PROTEIN"/>
    <property type="match status" value="1"/>
</dbReference>
<keyword evidence="2 6" id="KW-0853">WD repeat</keyword>
<dbReference type="OrthoDB" id="2096344at2759"/>
<name>A0A8K0K6A3_LADFU</name>
<sequence>MKDLLYFRERERLGRILYNKDTLIKRMGLLKSDHHIGFEPDYIGVSPVYCSKYSPSSNSRDVLALANEEGILAIQKTSSRNSSILVKQVHRNAIFDVAWMENEEKLTTVSGDQTAVLWDVKQSDICKIATFVGHTGSVKTTVFRPNQNDIFATGARDGKINIWDVRISHNCPASKPDNCSYDGPNSGKRKKNCNILPNSIISMVFQDENTLISCGAVDGIIKAWDLRKNYAVYKRVPLPKCRLPEKGPGSQNGFTCLSLDPSNTRLFANCMDSSVYSFNVATFDSKPVSVYRGHSIHSFYVKSCLSVDGKYLLSGSSDGRAFIWDTTIAQKYPVAILEGHAGEVTSVTWNSSVEPEVRLDNVRFCIHTSLKYWLIMKCQLLNGQFIVFSIIMCYKNISQNDPRFDARLVKGIPYIESIVKINSRRLIIFSKENKKRAKKFTLP</sequence>
<comment type="pathway">
    <text evidence="1">Protein modification; protein ubiquitination.</text>
</comment>
<dbReference type="EMBL" id="KZ308366">
    <property type="protein sequence ID" value="KAG8228299.1"/>
    <property type="molecule type" value="Genomic_DNA"/>
</dbReference>
<dbReference type="Pfam" id="PF00400">
    <property type="entry name" value="WD40"/>
    <property type="match status" value="3"/>
</dbReference>
<dbReference type="GO" id="GO:0043161">
    <property type="term" value="P:proteasome-mediated ubiquitin-dependent protein catabolic process"/>
    <property type="evidence" value="ECO:0007669"/>
    <property type="project" value="TreeGrafter"/>
</dbReference>
<accession>A0A8K0K6A3</accession>
<evidence type="ECO:0000256" key="2">
    <source>
        <dbReference type="ARBA" id="ARBA00022574"/>
    </source>
</evidence>
<gene>
    <name evidence="7" type="ORF">J437_LFUL007017</name>
</gene>
<protein>
    <submittedName>
        <fullName evidence="7">Uncharacterized protein</fullName>
    </submittedName>
</protein>
<dbReference type="InterPro" id="IPR020472">
    <property type="entry name" value="WD40_PAC1"/>
</dbReference>
<dbReference type="GO" id="GO:0007095">
    <property type="term" value="P:mitotic G2 DNA damage checkpoint signaling"/>
    <property type="evidence" value="ECO:0007669"/>
    <property type="project" value="TreeGrafter"/>
</dbReference>
<feature type="repeat" description="WD" evidence="6">
    <location>
        <begin position="308"/>
        <end position="325"/>
    </location>
</feature>
<organism evidence="7 8">
    <name type="scientific">Ladona fulva</name>
    <name type="common">Scarce chaser dragonfly</name>
    <name type="synonym">Libellula fulva</name>
    <dbReference type="NCBI Taxonomy" id="123851"/>
    <lineage>
        <taxon>Eukaryota</taxon>
        <taxon>Metazoa</taxon>
        <taxon>Ecdysozoa</taxon>
        <taxon>Arthropoda</taxon>
        <taxon>Hexapoda</taxon>
        <taxon>Insecta</taxon>
        <taxon>Pterygota</taxon>
        <taxon>Palaeoptera</taxon>
        <taxon>Odonata</taxon>
        <taxon>Epiprocta</taxon>
        <taxon>Anisoptera</taxon>
        <taxon>Libelluloidea</taxon>
        <taxon>Libellulidae</taxon>
        <taxon>Ladona</taxon>
    </lineage>
</organism>
<dbReference type="PROSITE" id="PS50294">
    <property type="entry name" value="WD_REPEATS_REGION"/>
    <property type="match status" value="2"/>
</dbReference>
<dbReference type="Proteomes" id="UP000792457">
    <property type="component" value="Unassembled WGS sequence"/>
</dbReference>
<dbReference type="InterPro" id="IPR019775">
    <property type="entry name" value="WD40_repeat_CS"/>
</dbReference>
<keyword evidence="8" id="KW-1185">Reference proteome</keyword>
<dbReference type="AlphaFoldDB" id="A0A8K0K6A3"/>
<dbReference type="GO" id="GO:0030674">
    <property type="term" value="F:protein-macromolecule adaptor activity"/>
    <property type="evidence" value="ECO:0007669"/>
    <property type="project" value="TreeGrafter"/>
</dbReference>
<reference evidence="7" key="1">
    <citation type="submission" date="2013-04" db="EMBL/GenBank/DDBJ databases">
        <authorList>
            <person name="Qu J."/>
            <person name="Murali S.C."/>
            <person name="Bandaranaike D."/>
            <person name="Bellair M."/>
            <person name="Blankenburg K."/>
            <person name="Chao H."/>
            <person name="Dinh H."/>
            <person name="Doddapaneni H."/>
            <person name="Downs B."/>
            <person name="Dugan-Rocha S."/>
            <person name="Elkadiri S."/>
            <person name="Gnanaolivu R.D."/>
            <person name="Hernandez B."/>
            <person name="Javaid M."/>
            <person name="Jayaseelan J.C."/>
            <person name="Lee S."/>
            <person name="Li M."/>
            <person name="Ming W."/>
            <person name="Munidasa M."/>
            <person name="Muniz J."/>
            <person name="Nguyen L."/>
            <person name="Ongeri F."/>
            <person name="Osuji N."/>
            <person name="Pu L.-L."/>
            <person name="Puazo M."/>
            <person name="Qu C."/>
            <person name="Quiroz J."/>
            <person name="Raj R."/>
            <person name="Weissenberger G."/>
            <person name="Xin Y."/>
            <person name="Zou X."/>
            <person name="Han Y."/>
            <person name="Richards S."/>
            <person name="Worley K."/>
            <person name="Muzny D."/>
            <person name="Gibbs R."/>
        </authorList>
    </citation>
    <scope>NUCLEOTIDE SEQUENCE</scope>
    <source>
        <strain evidence="7">Sampled in the wild</strain>
    </source>
</reference>
<keyword evidence="3" id="KW-0677">Repeat</keyword>